<protein>
    <submittedName>
        <fullName evidence="1">Uncharacterized protein</fullName>
    </submittedName>
</protein>
<dbReference type="InterPro" id="IPR036388">
    <property type="entry name" value="WH-like_DNA-bd_sf"/>
</dbReference>
<reference evidence="1 2" key="1">
    <citation type="submission" date="2018-12" db="EMBL/GenBank/DDBJ databases">
        <authorList>
            <person name="Yu L."/>
        </authorList>
    </citation>
    <scope>NUCLEOTIDE SEQUENCE [LARGE SCALE GENOMIC DNA]</scope>
    <source>
        <strain evidence="1 2">HAW-EB5</strain>
    </source>
</reference>
<dbReference type="GO" id="GO:0006355">
    <property type="term" value="P:regulation of DNA-templated transcription"/>
    <property type="evidence" value="ECO:0007669"/>
    <property type="project" value="InterPro"/>
</dbReference>
<dbReference type="EMBL" id="RXNV01000002">
    <property type="protein sequence ID" value="RTR33578.1"/>
    <property type="molecule type" value="Genomic_DNA"/>
</dbReference>
<dbReference type="OrthoDB" id="6115007at2"/>
<dbReference type="SUPFAM" id="SSF46894">
    <property type="entry name" value="C-terminal effector domain of the bipartite response regulators"/>
    <property type="match status" value="1"/>
</dbReference>
<keyword evidence="2" id="KW-1185">Reference proteome</keyword>
<accession>A0A431WE27</accession>
<dbReference type="InterPro" id="IPR016032">
    <property type="entry name" value="Sig_transdc_resp-reg_C-effctor"/>
</dbReference>
<evidence type="ECO:0000313" key="2">
    <source>
        <dbReference type="Proteomes" id="UP000282060"/>
    </source>
</evidence>
<dbReference type="AlphaFoldDB" id="A0A431WE27"/>
<proteinExistence type="predicted"/>
<comment type="caution">
    <text evidence="1">The sequence shown here is derived from an EMBL/GenBank/DDBJ whole genome shotgun (WGS) entry which is preliminary data.</text>
</comment>
<dbReference type="Gene3D" id="1.10.10.10">
    <property type="entry name" value="Winged helix-like DNA-binding domain superfamily/Winged helix DNA-binding domain"/>
    <property type="match status" value="1"/>
</dbReference>
<name>A0A431WE27_9GAMM</name>
<sequence length="192" mass="21655">MKPLGWILYVNKNLFLEDNVTLSESNKYCEGYLQPINVFISDDSLKKVAYSLLATPRHTNRILTATKVDGQRVIAKKYIIHSDSASEIIGEIIFFIGIDGCSDFVLKNFFIDDVQPSVNGINDRKIKQKTKDVVKMIALGLDRDEVSELFNLTKRGVDYHIDVAKEVLGASNKSSMVFQAMQQGWLTSHQHA</sequence>
<dbReference type="GO" id="GO:0003677">
    <property type="term" value="F:DNA binding"/>
    <property type="evidence" value="ECO:0007669"/>
    <property type="project" value="InterPro"/>
</dbReference>
<evidence type="ECO:0000313" key="1">
    <source>
        <dbReference type="EMBL" id="RTR33578.1"/>
    </source>
</evidence>
<dbReference type="RefSeq" id="WP_126505131.1">
    <property type="nucleotide sequence ID" value="NZ_RXNV01000002.1"/>
</dbReference>
<dbReference type="Proteomes" id="UP000282060">
    <property type="component" value="Unassembled WGS sequence"/>
</dbReference>
<organism evidence="1 2">
    <name type="scientific">Shewanella atlantica</name>
    <dbReference type="NCBI Taxonomy" id="271099"/>
    <lineage>
        <taxon>Bacteria</taxon>
        <taxon>Pseudomonadati</taxon>
        <taxon>Pseudomonadota</taxon>
        <taxon>Gammaproteobacteria</taxon>
        <taxon>Alteromonadales</taxon>
        <taxon>Shewanellaceae</taxon>
        <taxon>Shewanella</taxon>
    </lineage>
</organism>
<gene>
    <name evidence="1" type="ORF">EKG39_07610</name>
</gene>